<dbReference type="EMBL" id="JADAQX010000273">
    <property type="protein sequence ID" value="KAF8820904.1"/>
    <property type="molecule type" value="Genomic_DNA"/>
</dbReference>
<dbReference type="PANTHER" id="PTHR12547">
    <property type="entry name" value="CCCH ZINC FINGER/TIS11-RELATED"/>
    <property type="match status" value="1"/>
</dbReference>
<feature type="zinc finger region" description="C3H1-type" evidence="5">
    <location>
        <begin position="40"/>
        <end position="68"/>
    </location>
</feature>
<evidence type="ECO:0000313" key="7">
    <source>
        <dbReference type="EMBL" id="KAF8820904.1"/>
    </source>
</evidence>
<evidence type="ECO:0000256" key="1">
    <source>
        <dbReference type="ARBA" id="ARBA00022723"/>
    </source>
</evidence>
<accession>A0ABQ7JAE5</accession>
<organism evidence="7 8">
    <name type="scientific">Cardiosporidium cionae</name>
    <dbReference type="NCBI Taxonomy" id="476202"/>
    <lineage>
        <taxon>Eukaryota</taxon>
        <taxon>Sar</taxon>
        <taxon>Alveolata</taxon>
        <taxon>Apicomplexa</taxon>
        <taxon>Aconoidasida</taxon>
        <taxon>Nephromycida</taxon>
        <taxon>Cardiosporidium</taxon>
    </lineage>
</organism>
<dbReference type="Pfam" id="PF00642">
    <property type="entry name" value="zf-CCCH"/>
    <property type="match status" value="2"/>
</dbReference>
<reference evidence="7 8" key="1">
    <citation type="journal article" date="2020" name="bioRxiv">
        <title>Metabolic contributions of an alphaproteobacterial endosymbiont in the apicomplexan Cardiosporidium cionae.</title>
        <authorList>
            <person name="Hunter E.S."/>
            <person name="Paight C.J."/>
            <person name="Lane C.E."/>
        </authorList>
    </citation>
    <scope>NUCLEOTIDE SEQUENCE [LARGE SCALE GENOMIC DNA]</scope>
    <source>
        <strain evidence="7">ESH_2018</strain>
    </source>
</reference>
<keyword evidence="3 5" id="KW-0863">Zinc-finger</keyword>
<evidence type="ECO:0000313" key="8">
    <source>
        <dbReference type="Proteomes" id="UP000823046"/>
    </source>
</evidence>
<keyword evidence="2" id="KW-0677">Repeat</keyword>
<dbReference type="InterPro" id="IPR045877">
    <property type="entry name" value="ZFP36-like"/>
</dbReference>
<dbReference type="Proteomes" id="UP000823046">
    <property type="component" value="Unassembled WGS sequence"/>
</dbReference>
<protein>
    <recommendedName>
        <fullName evidence="6">C3H1-type domain-containing protein</fullName>
    </recommendedName>
</protein>
<evidence type="ECO:0000256" key="2">
    <source>
        <dbReference type="ARBA" id="ARBA00022737"/>
    </source>
</evidence>
<dbReference type="PANTHER" id="PTHR12547:SF18">
    <property type="entry name" value="PROTEIN TIS11"/>
    <property type="match status" value="1"/>
</dbReference>
<keyword evidence="1 5" id="KW-0479">Metal-binding</keyword>
<evidence type="ECO:0000259" key="6">
    <source>
        <dbReference type="PROSITE" id="PS50103"/>
    </source>
</evidence>
<dbReference type="SMART" id="SM00356">
    <property type="entry name" value="ZnF_C3H1"/>
    <property type="match status" value="2"/>
</dbReference>
<dbReference type="Gene3D" id="4.10.1000.10">
    <property type="entry name" value="Zinc finger, CCCH-type"/>
    <property type="match status" value="2"/>
</dbReference>
<evidence type="ECO:0000256" key="3">
    <source>
        <dbReference type="ARBA" id="ARBA00022771"/>
    </source>
</evidence>
<keyword evidence="4 5" id="KW-0862">Zinc</keyword>
<feature type="domain" description="C3H1-type" evidence="6">
    <location>
        <begin position="40"/>
        <end position="68"/>
    </location>
</feature>
<evidence type="ECO:0000256" key="5">
    <source>
        <dbReference type="PROSITE-ProRule" id="PRU00723"/>
    </source>
</evidence>
<feature type="domain" description="C3H1-type" evidence="6">
    <location>
        <begin position="4"/>
        <end position="32"/>
    </location>
</feature>
<dbReference type="PROSITE" id="PS50103">
    <property type="entry name" value="ZF_C3H1"/>
    <property type="match status" value="2"/>
</dbReference>
<dbReference type="InterPro" id="IPR036855">
    <property type="entry name" value="Znf_CCCH_sf"/>
</dbReference>
<comment type="caution">
    <text evidence="7">The sequence shown here is derived from an EMBL/GenBank/DDBJ whole genome shotgun (WGS) entry which is preliminary data.</text>
</comment>
<keyword evidence="8" id="KW-1185">Reference proteome</keyword>
<proteinExistence type="predicted"/>
<evidence type="ECO:0000256" key="4">
    <source>
        <dbReference type="ARBA" id="ARBA00022833"/>
    </source>
</evidence>
<sequence>MEYFFKTKVCPRLKSNGTCRRGSNCPFAHSEEELRPLPDLQKTKLCSNFILSRKCIAGDTCTFAHGEHELRIGRRTANNLPMSDLKRSIGNPYFEPCIANHTHRQAFFLMNDMILNNSKSSPMKLERLQKLLQTLGEKNDEFARGCDDEHVNHCLEMGLQESYSQPCNFSKMQGFKRTRRGKRGGRNKNPNCRAIQSCHSSNDFEMETSRFSRLAALLSSLSPPQAQLCLELLEEERRKDTLFNDKHRGQQQKECNRKDYLTTPWQPSSSFHDSKKFSAASFDNINFLNNGKILSEAIQNTYGEPWGNAHFEEEIDYSVPNLSFPNAGNQGMYYTGTPGTLFDSLKSISSSFDGYPTERTIFSTLSASDYFTEGDVEDRTTVALPQNVYFGTDAPLRKELSTLESNQNYLDSFPTFLPQ</sequence>
<feature type="zinc finger region" description="C3H1-type" evidence="5">
    <location>
        <begin position="4"/>
        <end position="32"/>
    </location>
</feature>
<gene>
    <name evidence="7" type="ORF">IE077_000386</name>
</gene>
<dbReference type="InterPro" id="IPR000571">
    <property type="entry name" value="Znf_CCCH"/>
</dbReference>
<name>A0ABQ7JAE5_9APIC</name>
<dbReference type="SUPFAM" id="SSF90229">
    <property type="entry name" value="CCCH zinc finger"/>
    <property type="match status" value="2"/>
</dbReference>